<dbReference type="RefSeq" id="WP_151623905.1">
    <property type="nucleotide sequence ID" value="NZ_CP043028.1"/>
</dbReference>
<gene>
    <name evidence="1" type="ORF">FXF36_10605</name>
</gene>
<dbReference type="EMBL" id="CP043028">
    <property type="protein sequence ID" value="QFJ55281.1"/>
    <property type="molecule type" value="Genomic_DNA"/>
</dbReference>
<accession>A0A5P6VVP3</accession>
<dbReference type="KEGG" id="pxv:FXF36_10605"/>
<name>A0A5P6VVP3_PSEXY</name>
<evidence type="ECO:0000313" key="2">
    <source>
        <dbReference type="Proteomes" id="UP000327030"/>
    </source>
</evidence>
<dbReference type="OrthoDB" id="2086156at2"/>
<proteinExistence type="predicted"/>
<protein>
    <submittedName>
        <fullName evidence="1">Uncharacterized protein</fullName>
    </submittedName>
</protein>
<dbReference type="Proteomes" id="UP000327030">
    <property type="component" value="Chromosome 1"/>
</dbReference>
<evidence type="ECO:0000313" key="1">
    <source>
        <dbReference type="EMBL" id="QFJ55281.1"/>
    </source>
</evidence>
<reference evidence="2" key="1">
    <citation type="submission" date="2019-08" db="EMBL/GenBank/DDBJ databases">
        <title>Complete Genome Sequence of the Polysaccharide-Degrading Rumen Bacterium Pseudobutyrivibrio xylanivorans MA3014.</title>
        <authorList>
            <person name="Palevich N."/>
            <person name="Maclean P.H."/>
            <person name="Kelly W.J."/>
            <person name="Leahy S.C."/>
            <person name="Rakonjac J."/>
            <person name="Attwood G.T."/>
        </authorList>
    </citation>
    <scope>NUCLEOTIDE SEQUENCE [LARGE SCALE GENOMIC DNA]</scope>
    <source>
        <strain evidence="2">MA3014</strain>
    </source>
</reference>
<dbReference type="AlphaFoldDB" id="A0A5P6VVP3"/>
<organism evidence="1 2">
    <name type="scientific">Pseudobutyrivibrio xylanivorans</name>
    <dbReference type="NCBI Taxonomy" id="185007"/>
    <lineage>
        <taxon>Bacteria</taxon>
        <taxon>Bacillati</taxon>
        <taxon>Bacillota</taxon>
        <taxon>Clostridia</taxon>
        <taxon>Lachnospirales</taxon>
        <taxon>Lachnospiraceae</taxon>
        <taxon>Pseudobutyrivibrio</taxon>
    </lineage>
</organism>
<sequence>MALENAFSLFEDSRYEELFPNVRLLGNPVDYFIQCNTYEVLVPSQAATEQRLDMFEDAVLKLLEYKPYTKEELADTLCLPKDIISFIKIRLKELGLLEKDEFTVSELGKNYLSGLTSSNKSVVYRQAKLFVIKDTGEILPYVHYGELEFANIKKTSKNFTTIEYGSAGRPSTITGENIWAKSLQGALGGKMLKSNDIKETLYLYNKISSNSTRFAPIEIFSNYAIENTSSEDCLLHVKAAIQEGSADELIVSDGFVANNDFLARYLKKEHPEIISEVKTQAVRVNSQEPDEESNFDFAKANEGRYRSLYQPMYSINSAYEKIMAEESGSSQDEYVEEQYDQKQFLLNCYAVIEHTLYNYLLGSPLGQNRLKLLYRQDTYLNQELILTLSEQLGLEYIRQYDYLFGIVSRSNITKMYNSKTPNMYIVLPLVLIEAFDNKSSLFRVMIEKYPGVIHTINKLHNKCKDLRHKTYADDINVDYVDQIYYFTTLLIECLLPDFIYSGKGDVNTIPSDVKQNQRLLVDVNLAEVFGPMYYYNVMDESLKNEWKLVAPGKTDYPAPYEYVNTLYRILQETIYEQVFYMKKKQLPKEQIVELARNRWGKELERGLTGVHKDYVKDTLGSKSTTLGAQALVYLCFCPDEKLLKLREYKFDEVVSLVTKYREHGNNVALQLDTRDLEELRDKVINVTKVIGGI</sequence>